<name>B9XMK0_PEDPL</name>
<protein>
    <submittedName>
        <fullName evidence="1">Glycerophosphoryl diester phosphodiesterase</fullName>
    </submittedName>
</protein>
<gene>
    <name evidence="1" type="ORF">Cflav_PD2901</name>
</gene>
<reference evidence="1 2" key="1">
    <citation type="journal article" date="2011" name="J. Bacteriol.">
        <title>Genome sequence of 'Pedosphaera parvula' Ellin514, an aerobic Verrucomicrobial isolate from pasture soil.</title>
        <authorList>
            <person name="Kant R."/>
            <person name="van Passel M.W."/>
            <person name="Sangwan P."/>
            <person name="Palva A."/>
            <person name="Lucas S."/>
            <person name="Copeland A."/>
            <person name="Lapidus A."/>
            <person name="Glavina Del Rio T."/>
            <person name="Dalin E."/>
            <person name="Tice H."/>
            <person name="Bruce D."/>
            <person name="Goodwin L."/>
            <person name="Pitluck S."/>
            <person name="Chertkov O."/>
            <person name="Larimer F.W."/>
            <person name="Land M.L."/>
            <person name="Hauser L."/>
            <person name="Brettin T.S."/>
            <person name="Detter J.C."/>
            <person name="Han S."/>
            <person name="de Vos W.M."/>
            <person name="Janssen P.H."/>
            <person name="Smidt H."/>
        </authorList>
    </citation>
    <scope>NUCLEOTIDE SEQUENCE [LARGE SCALE GENOMIC DNA]</scope>
    <source>
        <strain evidence="1 2">Ellin514</strain>
    </source>
</reference>
<dbReference type="AlphaFoldDB" id="B9XMK0"/>
<evidence type="ECO:0000313" key="1">
    <source>
        <dbReference type="EMBL" id="EEF58899.1"/>
    </source>
</evidence>
<dbReference type="STRING" id="320771.Cflav_PD2901"/>
<evidence type="ECO:0000313" key="2">
    <source>
        <dbReference type="Proteomes" id="UP000003688"/>
    </source>
</evidence>
<dbReference type="EMBL" id="ABOX02000035">
    <property type="protein sequence ID" value="EEF58899.1"/>
    <property type="molecule type" value="Genomic_DNA"/>
</dbReference>
<dbReference type="Pfam" id="PF16147">
    <property type="entry name" value="DUF4855"/>
    <property type="match status" value="1"/>
</dbReference>
<accession>B9XMK0</accession>
<organism evidence="1 2">
    <name type="scientific">Pedosphaera parvula (strain Ellin514)</name>
    <dbReference type="NCBI Taxonomy" id="320771"/>
    <lineage>
        <taxon>Bacteria</taxon>
        <taxon>Pseudomonadati</taxon>
        <taxon>Verrucomicrobiota</taxon>
        <taxon>Pedosphaerae</taxon>
        <taxon>Pedosphaerales</taxon>
        <taxon>Pedosphaeraceae</taxon>
        <taxon>Pedosphaera</taxon>
    </lineage>
</organism>
<keyword evidence="2" id="KW-1185">Reference proteome</keyword>
<proteinExistence type="predicted"/>
<dbReference type="InterPro" id="IPR032329">
    <property type="entry name" value="DUF4855"/>
</dbReference>
<comment type="caution">
    <text evidence="1">The sequence shown here is derived from an EMBL/GenBank/DDBJ whole genome shotgun (WGS) entry which is preliminary data.</text>
</comment>
<dbReference type="Proteomes" id="UP000003688">
    <property type="component" value="Unassembled WGS sequence"/>
</dbReference>
<sequence precursor="true">MTAIQFMGRAGVLFACTLLVAGFAFGQEGEAIKIKAGAEISANARGSIVTSKTNSITDLVLIYEAGAGRQPWTMDGFKPYVYREVEGKFEWLFDGFLFIDFLAPSGARLCPITQRKDATKRDWQELMDQYFQDGQSLAALDQLLDSLAAKGHKPIRKRQVVITLPTPMTGSDPNRVVITSEWGELDGKTLDFNQAEERLRAARWYVDEVLKRWQEKNYKHLELAGFYWVFERAWQVHHTQEIGAYIHSKGSHLYWIPSWPQGRKNWQQYGFDFVYQQPNYFFHRQPTPTDRLEAACQFAEGCGTSMEMEFNKDLLTKPAFLTYFDEYLRAYEKHQVWERRPVAYYEGHGAWSDMANSQEPSVKSRYKALADIIARRQRKADAGFVFRQEADAMHN</sequence>